<dbReference type="SUPFAM" id="SSF50985">
    <property type="entry name" value="RCC1/BLIP-II"/>
    <property type="match status" value="1"/>
</dbReference>
<feature type="domain" description="HYR" evidence="4">
    <location>
        <begin position="576"/>
        <end position="657"/>
    </location>
</feature>
<evidence type="ECO:0000313" key="5">
    <source>
        <dbReference type="EMBL" id="SCF01277.1"/>
    </source>
</evidence>
<feature type="region of interest" description="Disordered" evidence="2">
    <location>
        <begin position="998"/>
        <end position="1017"/>
    </location>
</feature>
<keyword evidence="1" id="KW-0677">Repeat</keyword>
<reference evidence="5 6" key="1">
    <citation type="submission" date="2016-06" db="EMBL/GenBank/DDBJ databases">
        <authorList>
            <person name="Varghese N."/>
            <person name="Submissions Spin"/>
        </authorList>
    </citation>
    <scope>NUCLEOTIDE SEQUENCE [LARGE SCALE GENOMIC DNA]</scope>
    <source>
        <strain evidence="5 6">DSM 45142</strain>
    </source>
</reference>
<evidence type="ECO:0000256" key="2">
    <source>
        <dbReference type="SAM" id="MobiDB-lite"/>
    </source>
</evidence>
<dbReference type="InterPro" id="IPR003410">
    <property type="entry name" value="HYR_dom"/>
</dbReference>
<dbReference type="Pfam" id="PF13540">
    <property type="entry name" value="RCC1_2"/>
    <property type="match status" value="1"/>
</dbReference>
<evidence type="ECO:0000256" key="1">
    <source>
        <dbReference type="ARBA" id="ARBA00022737"/>
    </source>
</evidence>
<dbReference type="PANTHER" id="PTHR22872">
    <property type="entry name" value="BTK-BINDING PROTEIN-RELATED"/>
    <property type="match status" value="1"/>
</dbReference>
<protein>
    <submittedName>
        <fullName evidence="5">Alpha-tubulin suppressor</fullName>
    </submittedName>
</protein>
<dbReference type="InterPro" id="IPR000408">
    <property type="entry name" value="Reg_chr_condens"/>
</dbReference>
<feature type="signal peptide" evidence="3">
    <location>
        <begin position="1"/>
        <end position="34"/>
    </location>
</feature>
<dbReference type="Pfam" id="PF14040">
    <property type="entry name" value="DNase_NucA_NucB"/>
    <property type="match status" value="1"/>
</dbReference>
<dbReference type="Gene3D" id="2.130.10.30">
    <property type="entry name" value="Regulator of chromosome condensation 1/beta-lactamase-inhibitor protein II"/>
    <property type="match status" value="2"/>
</dbReference>
<name>A0ABY0KQS2_9ACTN</name>
<dbReference type="InterPro" id="IPR051625">
    <property type="entry name" value="Signaling_Regulatory_Domain"/>
</dbReference>
<gene>
    <name evidence="5" type="ORF">GA0070562_5124</name>
</gene>
<dbReference type="PROSITE" id="PS50825">
    <property type="entry name" value="HYR"/>
    <property type="match status" value="1"/>
</dbReference>
<dbReference type="InterPro" id="IPR058923">
    <property type="entry name" value="RCC1-like_dom"/>
</dbReference>
<evidence type="ECO:0000256" key="3">
    <source>
        <dbReference type="SAM" id="SignalP"/>
    </source>
</evidence>
<comment type="caution">
    <text evidence="5">The sequence shown here is derived from an EMBL/GenBank/DDBJ whole genome shotgun (WGS) entry which is preliminary data.</text>
</comment>
<accession>A0ABY0KQS2</accession>
<keyword evidence="6" id="KW-1185">Reference proteome</keyword>
<dbReference type="InterPro" id="IPR029476">
    <property type="entry name" value="DNase_NucA_NucB"/>
</dbReference>
<dbReference type="PRINTS" id="PR00633">
    <property type="entry name" value="RCCNDNSATION"/>
</dbReference>
<dbReference type="Pfam" id="PF25390">
    <property type="entry name" value="WD40_RLD"/>
    <property type="match status" value="1"/>
</dbReference>
<evidence type="ECO:0000259" key="4">
    <source>
        <dbReference type="PROSITE" id="PS50825"/>
    </source>
</evidence>
<evidence type="ECO:0000313" key="6">
    <source>
        <dbReference type="Proteomes" id="UP000199405"/>
    </source>
</evidence>
<sequence>MLMPKLRRMRIGPYLSAFVLAVTALATVGSPAAAAPSDSDYITQGFSFSSREEARKHLPELRRRVAENADKPRQQAEQQIDTPEDAIQRAKEATDDYSVEGSSLLPAVAPLGNEDWATLDECRAVHDDDFDNKYFHKNKFSSCYSDDWTFPILERGTGAPIADVQFLLTYVIRGYNGQRYADVQVQLTDWDVDVKNAARWATIAPGLAYRLSPNCVSLDSGSSCGEPSPPYIQVLYGQSVAESLFYIPTTTTPWSGDTNPQDKKGYYAFAPDLLGTHLSGMVSDSHNPLPKDDMRCDSASYGNSLGSGGCLFTQTRSHITLSCSPSQGMTESTCFIKDAFEDITRTYPGAVGTYVPGDEFGSNGPLHRNYHQRDYWGHGEVNNTARDRVRTMCRQGYGANYTSLRTDGLTNDCDEFPFLKTYENEASLFPGPARAVAVRPVLSSHNQEAGNRLNLYYAGDRLLDGDPFYVAIVDRGYCEGLQIPLPLPGGGFGGGTGGQGGGETGGGNTIPTISAAPVTLEANTTGGYSGPIPGVTATDADGDTVTLTNNAPALLPLGVTTVAWVARDPSGNRTTVAQQVTVRDSTPPTITCPDDATYRVLNPSIGTASARDVADPNPSVNSNQPALFHLGETTVKWTATDDSGNSASCDQKVRIIYAPPVAAGKGHSLAVNDDDTVSAWGDNLLGQLGNGSIFSETTAVPVSGLSGILAVSSGDASSYALARSGVVHSWGENLLGQLGNGSRLQSRRPVQVDGLTGTKQIAAGNDHVLALKSDGTVAAWGSNLAGQLGRTGVLSATKPAAVPGLTGVVQVAAGGTPGLAGHSVALKGDGTVWTWGHGLDGQLGLGDHRSTATPTQVPGLSNVVLIAADGNNTYALKSDGTVWAWGDGNHGQIGNPDAAHSQTTPLKVNISGVVSIDAGSTTAMAVKGDGTVWGWGSNASGQLGDDRDCGLHCSTPVKASGLTGAGWIAGGLLHSLVVNTDGNVHGYGGNLLGQLGNGTRKGATTPTTVSGVTAVHR</sequence>
<dbReference type="InterPro" id="IPR009091">
    <property type="entry name" value="RCC1/BLIP-II"/>
</dbReference>
<organism evidence="5 6">
    <name type="scientific">Micromonospora tulbaghiae</name>
    <dbReference type="NCBI Taxonomy" id="479978"/>
    <lineage>
        <taxon>Bacteria</taxon>
        <taxon>Bacillati</taxon>
        <taxon>Actinomycetota</taxon>
        <taxon>Actinomycetes</taxon>
        <taxon>Micromonosporales</taxon>
        <taxon>Micromonosporaceae</taxon>
        <taxon>Micromonospora</taxon>
    </lineage>
</organism>
<proteinExistence type="predicted"/>
<dbReference type="PROSITE" id="PS00626">
    <property type="entry name" value="RCC1_2"/>
    <property type="match status" value="1"/>
</dbReference>
<feature type="compositionally biased region" description="Polar residues" evidence="2">
    <location>
        <begin position="1002"/>
        <end position="1011"/>
    </location>
</feature>
<feature type="chain" id="PRO_5046287702" evidence="3">
    <location>
        <begin position="35"/>
        <end position="1017"/>
    </location>
</feature>
<dbReference type="Proteomes" id="UP000199405">
    <property type="component" value="Unassembled WGS sequence"/>
</dbReference>
<dbReference type="EMBL" id="FMCQ01000007">
    <property type="protein sequence ID" value="SCF01277.1"/>
    <property type="molecule type" value="Genomic_DNA"/>
</dbReference>
<dbReference type="Pfam" id="PF02494">
    <property type="entry name" value="HYR"/>
    <property type="match status" value="1"/>
</dbReference>
<dbReference type="PROSITE" id="PS50012">
    <property type="entry name" value="RCC1_3"/>
    <property type="match status" value="6"/>
</dbReference>
<keyword evidence="3" id="KW-0732">Signal</keyword>